<evidence type="ECO:0000256" key="5">
    <source>
        <dbReference type="ARBA" id="ARBA00023027"/>
    </source>
</evidence>
<evidence type="ECO:0000256" key="8">
    <source>
        <dbReference type="PIRSR" id="PIRSR000102-1"/>
    </source>
</evidence>
<evidence type="ECO:0000256" key="10">
    <source>
        <dbReference type="RuleBase" id="RU003369"/>
    </source>
</evidence>
<dbReference type="RefSeq" id="WP_029159668.1">
    <property type="nucleotide sequence ID" value="NZ_CP009933.1"/>
</dbReference>
<accession>A0A0E3JXG9</accession>
<dbReference type="EC" id="1.1.1.27" evidence="3 7"/>
<evidence type="ECO:0000256" key="3">
    <source>
        <dbReference type="ARBA" id="ARBA00012967"/>
    </source>
</evidence>
<evidence type="ECO:0000256" key="1">
    <source>
        <dbReference type="ARBA" id="ARBA00004843"/>
    </source>
</evidence>
<dbReference type="GO" id="GO:0006096">
    <property type="term" value="P:glycolytic process"/>
    <property type="evidence" value="ECO:0007669"/>
    <property type="project" value="UniProtKB-UniRule"/>
</dbReference>
<dbReference type="EMBL" id="CP009933">
    <property type="protein sequence ID" value="AKA68180.1"/>
    <property type="molecule type" value="Genomic_DNA"/>
</dbReference>
<comment type="similarity">
    <text evidence="2">Belongs to the LDH/MDH superfamily. LDH family.</text>
</comment>
<evidence type="ECO:0000256" key="6">
    <source>
        <dbReference type="ARBA" id="ARBA00049258"/>
    </source>
</evidence>
<feature type="domain" description="Lactate/malate dehydrogenase N-terminal" evidence="11">
    <location>
        <begin position="6"/>
        <end position="144"/>
    </location>
</feature>
<keyword evidence="5 9" id="KW-0520">NAD</keyword>
<dbReference type="Gene3D" id="3.40.50.720">
    <property type="entry name" value="NAD(P)-binding Rossmann-like Domain"/>
    <property type="match status" value="1"/>
</dbReference>
<dbReference type="HOGENOM" id="CLU_045401_1_1_9"/>
<feature type="binding site" evidence="9">
    <location>
        <begin position="120"/>
        <end position="122"/>
    </location>
    <ligand>
        <name>NAD(+)</name>
        <dbReference type="ChEBI" id="CHEBI:57540"/>
    </ligand>
</feature>
<reference evidence="13 14" key="1">
    <citation type="journal article" date="2015" name="J. Biotechnol.">
        <title>Complete genome sequence of a malodorant-producing acetogen, Clostridium scatologenes ATCC 25775(T).</title>
        <authorList>
            <person name="Zhu Z."/>
            <person name="Guo T."/>
            <person name="Zheng H."/>
            <person name="Song T."/>
            <person name="Ouyang P."/>
            <person name="Xie J."/>
        </authorList>
    </citation>
    <scope>NUCLEOTIDE SEQUENCE [LARGE SCALE GENOMIC DNA]</scope>
    <source>
        <strain evidence="13 14">ATCC 25775</strain>
    </source>
</reference>
<dbReference type="PRINTS" id="PR00086">
    <property type="entry name" value="LLDHDRGNASE"/>
</dbReference>
<dbReference type="Proteomes" id="UP000033115">
    <property type="component" value="Chromosome"/>
</dbReference>
<dbReference type="PANTHER" id="PTHR43128:SF16">
    <property type="entry name" value="L-LACTATE DEHYDROGENASE"/>
    <property type="match status" value="1"/>
</dbReference>
<evidence type="ECO:0000256" key="2">
    <source>
        <dbReference type="ARBA" id="ARBA00006054"/>
    </source>
</evidence>
<dbReference type="Pfam" id="PF02866">
    <property type="entry name" value="Ldh_1_C"/>
    <property type="match status" value="1"/>
</dbReference>
<evidence type="ECO:0000259" key="12">
    <source>
        <dbReference type="Pfam" id="PF02866"/>
    </source>
</evidence>
<keyword evidence="14" id="KW-1185">Reference proteome</keyword>
<evidence type="ECO:0000313" key="13">
    <source>
        <dbReference type="EMBL" id="AKA68180.1"/>
    </source>
</evidence>
<dbReference type="KEGG" id="csq:CSCA_1055"/>
<dbReference type="InterPro" id="IPR036291">
    <property type="entry name" value="NAD(P)-bd_dom_sf"/>
</dbReference>
<dbReference type="SUPFAM" id="SSF56327">
    <property type="entry name" value="LDH C-terminal domain-like"/>
    <property type="match status" value="1"/>
</dbReference>
<dbReference type="InterPro" id="IPR001557">
    <property type="entry name" value="L-lactate/malate_DH"/>
</dbReference>
<dbReference type="NCBIfam" id="TIGR01771">
    <property type="entry name" value="L-LDH-NAD"/>
    <property type="match status" value="1"/>
</dbReference>
<evidence type="ECO:0000313" key="14">
    <source>
        <dbReference type="Proteomes" id="UP000033115"/>
    </source>
</evidence>
<feature type="binding site" evidence="9">
    <location>
        <position position="97"/>
    </location>
    <ligand>
        <name>NAD(+)</name>
        <dbReference type="ChEBI" id="CHEBI:57540"/>
    </ligand>
</feature>
<dbReference type="InterPro" id="IPR011304">
    <property type="entry name" value="L-lactate_DH"/>
</dbReference>
<evidence type="ECO:0000259" key="11">
    <source>
        <dbReference type="Pfam" id="PF00056"/>
    </source>
</evidence>
<dbReference type="InterPro" id="IPR022383">
    <property type="entry name" value="Lactate/malate_DH_C"/>
</dbReference>
<dbReference type="GO" id="GO:0005737">
    <property type="term" value="C:cytoplasm"/>
    <property type="evidence" value="ECO:0007669"/>
    <property type="project" value="UniProtKB-UniRule"/>
</dbReference>
<name>A0A0E3JXG9_CLOSL</name>
<dbReference type="STRING" id="1548.CSCA_1055"/>
<organism evidence="13 14">
    <name type="scientific">Clostridium scatologenes</name>
    <dbReference type="NCBI Taxonomy" id="1548"/>
    <lineage>
        <taxon>Bacteria</taxon>
        <taxon>Bacillati</taxon>
        <taxon>Bacillota</taxon>
        <taxon>Clostridia</taxon>
        <taxon>Eubacteriales</taxon>
        <taxon>Clostridiaceae</taxon>
        <taxon>Clostridium</taxon>
    </lineage>
</organism>
<dbReference type="SUPFAM" id="SSF51735">
    <property type="entry name" value="NAD(P)-binding Rossmann-fold domains"/>
    <property type="match status" value="1"/>
</dbReference>
<comment type="catalytic activity">
    <reaction evidence="6">
        <text>(S)-lactate + NAD(+) = pyruvate + NADH + H(+)</text>
        <dbReference type="Rhea" id="RHEA:23444"/>
        <dbReference type="ChEBI" id="CHEBI:15361"/>
        <dbReference type="ChEBI" id="CHEBI:15378"/>
        <dbReference type="ChEBI" id="CHEBI:16651"/>
        <dbReference type="ChEBI" id="CHEBI:57540"/>
        <dbReference type="ChEBI" id="CHEBI:57945"/>
        <dbReference type="EC" id="1.1.1.27"/>
    </reaction>
</comment>
<dbReference type="GO" id="GO:0006089">
    <property type="term" value="P:lactate metabolic process"/>
    <property type="evidence" value="ECO:0007669"/>
    <property type="project" value="TreeGrafter"/>
</dbReference>
<comment type="pathway">
    <text evidence="1">Fermentation; pyruvate fermentation to lactate; (S)-lactate from pyruvate: step 1/1.</text>
</comment>
<evidence type="ECO:0000256" key="4">
    <source>
        <dbReference type="ARBA" id="ARBA00023002"/>
    </source>
</evidence>
<dbReference type="PIRSF" id="PIRSF000102">
    <property type="entry name" value="Lac_mal_DH"/>
    <property type="match status" value="1"/>
</dbReference>
<keyword evidence="4 10" id="KW-0560">Oxidoreductase</keyword>
<dbReference type="UniPathway" id="UPA00554">
    <property type="reaction ID" value="UER00611"/>
</dbReference>
<sequence>MTIKNVKVSIIGAGSIGGQTASNLMQCNVASEIVIINRNRNKAEGKAIDISHGAALFGNTRVRSGSYEDIKDSHIVAITVGQVAGKNGSRLDVLKDNIEIYKSIICKIIKYNKDCIIVLVTNPVDIMAYTAFKLSSFPSNQIIGTGTLLDTSRLKYFIGDYYAINSSKIETCVIGEHGDSQVALWSRTRINNMPIEDYIKKFSNKNFDEKVKDFLENKTKRAGWDIRDCDEHSCFGISMCLSKIIEAIILDKKIVLPISTFFKGEYGISDIFMGTPAVLGKNGVEEIIKLPISPSEIQLLHSSALNIKNYISSIKNII</sequence>
<gene>
    <name evidence="13" type="ORF">CSCA_1055</name>
</gene>
<dbReference type="InterPro" id="IPR018177">
    <property type="entry name" value="L-lactate_DH_AS"/>
</dbReference>
<protein>
    <recommendedName>
        <fullName evidence="3 7">L-lactate dehydrogenase</fullName>
        <ecNumber evidence="3 7">1.1.1.27</ecNumber>
    </recommendedName>
</protein>
<dbReference type="PANTHER" id="PTHR43128">
    <property type="entry name" value="L-2-HYDROXYCARBOXYLATE DEHYDROGENASE (NAD(P)(+))"/>
    <property type="match status" value="1"/>
</dbReference>
<feature type="active site" description="Proton acceptor" evidence="8">
    <location>
        <position position="177"/>
    </location>
</feature>
<proteinExistence type="inferred from homology"/>
<dbReference type="AlphaFoldDB" id="A0A0E3JXG9"/>
<evidence type="ECO:0000256" key="7">
    <source>
        <dbReference type="NCBIfam" id="TIGR01771"/>
    </source>
</evidence>
<feature type="binding site" evidence="9">
    <location>
        <begin position="12"/>
        <end position="17"/>
    </location>
    <ligand>
        <name>NAD(+)</name>
        <dbReference type="ChEBI" id="CHEBI:57540"/>
    </ligand>
</feature>
<dbReference type="Pfam" id="PF00056">
    <property type="entry name" value="Ldh_1_N"/>
    <property type="match status" value="1"/>
</dbReference>
<dbReference type="Gene3D" id="3.90.110.10">
    <property type="entry name" value="Lactate dehydrogenase/glycoside hydrolase, family 4, C-terminal"/>
    <property type="match status" value="1"/>
</dbReference>
<dbReference type="InterPro" id="IPR001236">
    <property type="entry name" value="Lactate/malate_DH_N"/>
</dbReference>
<dbReference type="PROSITE" id="PS00064">
    <property type="entry name" value="L_LDH"/>
    <property type="match status" value="1"/>
</dbReference>
<feature type="domain" description="Lactate/malate dehydrogenase C-terminal" evidence="12">
    <location>
        <begin position="147"/>
        <end position="315"/>
    </location>
</feature>
<dbReference type="GO" id="GO:0004459">
    <property type="term" value="F:L-lactate dehydrogenase (NAD+) activity"/>
    <property type="evidence" value="ECO:0007669"/>
    <property type="project" value="UniProtKB-UniRule"/>
</dbReference>
<evidence type="ECO:0000256" key="9">
    <source>
        <dbReference type="PIRSR" id="PIRSR000102-3"/>
    </source>
</evidence>
<dbReference type="InterPro" id="IPR015955">
    <property type="entry name" value="Lactate_DH/Glyco_Ohase_4_C"/>
</dbReference>